<keyword evidence="1" id="KW-1133">Transmembrane helix</keyword>
<accession>A0A1H9UF41</accession>
<feature type="transmembrane region" description="Helical" evidence="1">
    <location>
        <begin position="72"/>
        <end position="94"/>
    </location>
</feature>
<feature type="transmembrane region" description="Helical" evidence="1">
    <location>
        <begin position="7"/>
        <end position="27"/>
    </location>
</feature>
<reference evidence="2 3" key="1">
    <citation type="submission" date="2016-10" db="EMBL/GenBank/DDBJ databases">
        <authorList>
            <person name="de Groot N.N."/>
        </authorList>
    </citation>
    <scope>NUCLEOTIDE SEQUENCE [LARGE SCALE GENOMIC DNA]</scope>
    <source>
        <strain evidence="2 3">DSM 13760</strain>
    </source>
</reference>
<keyword evidence="1" id="KW-0812">Transmembrane</keyword>
<dbReference type="AlphaFoldDB" id="A0A1H9UF41"/>
<proteinExistence type="predicted"/>
<evidence type="ECO:0008006" key="4">
    <source>
        <dbReference type="Google" id="ProtNLM"/>
    </source>
</evidence>
<gene>
    <name evidence="2" type="ORF">SAMN04488559_1287</name>
</gene>
<dbReference type="EMBL" id="FOHA01000028">
    <property type="protein sequence ID" value="SES07673.1"/>
    <property type="molecule type" value="Genomic_DNA"/>
</dbReference>
<evidence type="ECO:0000313" key="3">
    <source>
        <dbReference type="Proteomes" id="UP000198948"/>
    </source>
</evidence>
<organism evidence="2 3">
    <name type="scientific">Isobaculum melis</name>
    <dbReference type="NCBI Taxonomy" id="142588"/>
    <lineage>
        <taxon>Bacteria</taxon>
        <taxon>Bacillati</taxon>
        <taxon>Bacillota</taxon>
        <taxon>Bacilli</taxon>
        <taxon>Lactobacillales</taxon>
        <taxon>Carnobacteriaceae</taxon>
        <taxon>Isobaculum</taxon>
    </lineage>
</organism>
<feature type="transmembrane region" description="Helical" evidence="1">
    <location>
        <begin position="100"/>
        <end position="118"/>
    </location>
</feature>
<evidence type="ECO:0000256" key="1">
    <source>
        <dbReference type="SAM" id="Phobius"/>
    </source>
</evidence>
<keyword evidence="1" id="KW-0472">Membrane</keyword>
<evidence type="ECO:0000313" key="2">
    <source>
        <dbReference type="EMBL" id="SES07673.1"/>
    </source>
</evidence>
<keyword evidence="3" id="KW-1185">Reference proteome</keyword>
<dbReference type="STRING" id="142588.SAMN04488559_1287"/>
<protein>
    <recommendedName>
        <fullName evidence="4">DUF3021 domain-containing protein</fullName>
    </recommendedName>
</protein>
<dbReference type="RefSeq" id="WP_092654122.1">
    <property type="nucleotide sequence ID" value="NZ_FOHA01000028.1"/>
</dbReference>
<sequence>MKKYLSAFFQTFTVTIFLEGIFLLIFIPTTVEGSYTVFLFRMIGIAVLYALFYGVGYPFVWEHLVMSRIKFVIVAAVSSVCFFFPIIFLIYMGIPSFMTPQILSIMFIVTIILHGVVLEMMSMIDNRKQVKELNQLVLEAEKEIL</sequence>
<name>A0A1H9UF41_9LACT</name>
<dbReference type="Proteomes" id="UP000198948">
    <property type="component" value="Unassembled WGS sequence"/>
</dbReference>
<feature type="transmembrane region" description="Helical" evidence="1">
    <location>
        <begin position="39"/>
        <end position="60"/>
    </location>
</feature>